<keyword evidence="7" id="KW-0223">Dioxygenase</keyword>
<feature type="region of interest" description="Disordered" evidence="5">
    <location>
        <begin position="1"/>
        <end position="31"/>
    </location>
</feature>
<sequence>MDADPLSGTKQTRTNQTRASQTRARPEGVTMAKSPDSVLSCFDANRQPLPDSVLAYAFRQLLGNNGYVQIVDVPDSFDHVAFLKRLGDFQPTPTGTVIGDLKPEPDMDDVYHAQNRRPLVPHTEGYEFHGAPPRYMALWCVKPASGLGGETTMLDGNRILREFTEEERKRFTETAYAWKSTEGLARRGVRHNAEHPVLEEIGSELVLRFSYNNLIVPEGDDLAARLLERGKEIYDENHIAVEYQERDMIVWNNWRMLHSRNAFDDPTRHLKRVQIAAPAA</sequence>
<evidence type="ECO:0000313" key="7">
    <source>
        <dbReference type="EMBL" id="MQT04180.1"/>
    </source>
</evidence>
<evidence type="ECO:0000256" key="3">
    <source>
        <dbReference type="ARBA" id="ARBA00023004"/>
    </source>
</evidence>
<dbReference type="SUPFAM" id="SSF51197">
    <property type="entry name" value="Clavaminate synthase-like"/>
    <property type="match status" value="1"/>
</dbReference>
<dbReference type="AlphaFoldDB" id="A0A646KQ08"/>
<feature type="compositionally biased region" description="Polar residues" evidence="5">
    <location>
        <begin position="8"/>
        <end position="23"/>
    </location>
</feature>
<evidence type="ECO:0000259" key="6">
    <source>
        <dbReference type="Pfam" id="PF02668"/>
    </source>
</evidence>
<keyword evidence="8" id="KW-1185">Reference proteome</keyword>
<name>A0A646KQ08_STRJU</name>
<evidence type="ECO:0000256" key="1">
    <source>
        <dbReference type="ARBA" id="ARBA00001954"/>
    </source>
</evidence>
<keyword evidence="2" id="KW-0560">Oxidoreductase</keyword>
<evidence type="ECO:0000256" key="2">
    <source>
        <dbReference type="ARBA" id="ARBA00023002"/>
    </source>
</evidence>
<dbReference type="PANTHER" id="PTHR10696:SF56">
    <property type="entry name" value="TAUD_TFDA-LIKE DOMAIN-CONTAINING PROTEIN"/>
    <property type="match status" value="1"/>
</dbReference>
<dbReference type="InterPro" id="IPR042098">
    <property type="entry name" value="TauD-like_sf"/>
</dbReference>
<dbReference type="GO" id="GO:0017000">
    <property type="term" value="P:antibiotic biosynthetic process"/>
    <property type="evidence" value="ECO:0007669"/>
    <property type="project" value="UniProtKB-KW"/>
</dbReference>
<dbReference type="PANTHER" id="PTHR10696">
    <property type="entry name" value="GAMMA-BUTYROBETAINE HYDROXYLASE-RELATED"/>
    <property type="match status" value="1"/>
</dbReference>
<dbReference type="OrthoDB" id="581608at2"/>
<protein>
    <submittedName>
        <fullName evidence="7">TauD/TfdA family dioxygenase</fullName>
    </submittedName>
</protein>
<dbReference type="Gene3D" id="3.60.130.10">
    <property type="entry name" value="Clavaminate synthase-like"/>
    <property type="match status" value="1"/>
</dbReference>
<dbReference type="GO" id="GO:0051213">
    <property type="term" value="F:dioxygenase activity"/>
    <property type="evidence" value="ECO:0007669"/>
    <property type="project" value="UniProtKB-KW"/>
</dbReference>
<dbReference type="InterPro" id="IPR003819">
    <property type="entry name" value="TauD/TfdA-like"/>
</dbReference>
<keyword evidence="3" id="KW-0408">Iron</keyword>
<reference evidence="7 8" key="1">
    <citation type="submission" date="2019-05" db="EMBL/GenBank/DDBJ databases">
        <title>Comparative genomics and metabolomics analyses of clavulanic acid producing Streptomyces species provides insight into specialized metabolism and evolution of beta-lactam biosynthetic gene clusters.</title>
        <authorList>
            <person name="Moore M.A."/>
            <person name="Cruz-Morales P."/>
            <person name="Barona Gomez F."/>
            <person name="Kapil T."/>
        </authorList>
    </citation>
    <scope>NUCLEOTIDE SEQUENCE [LARGE SCALE GENOMIC DNA]</scope>
    <source>
        <strain evidence="7 8">NRRL 5741</strain>
    </source>
</reference>
<feature type="domain" description="TauD/TfdA-like" evidence="6">
    <location>
        <begin position="54"/>
        <end position="273"/>
    </location>
</feature>
<evidence type="ECO:0000256" key="5">
    <source>
        <dbReference type="SAM" id="MobiDB-lite"/>
    </source>
</evidence>
<dbReference type="Proteomes" id="UP000419138">
    <property type="component" value="Unassembled WGS sequence"/>
</dbReference>
<accession>A0A646KQ08</accession>
<keyword evidence="4" id="KW-0045">Antibiotic biosynthesis</keyword>
<dbReference type="Pfam" id="PF02668">
    <property type="entry name" value="TauD"/>
    <property type="match status" value="1"/>
</dbReference>
<organism evidence="7 8">
    <name type="scientific">Streptomyces jumonjinensis</name>
    <dbReference type="NCBI Taxonomy" id="1945"/>
    <lineage>
        <taxon>Bacteria</taxon>
        <taxon>Bacillati</taxon>
        <taxon>Actinomycetota</taxon>
        <taxon>Actinomycetes</taxon>
        <taxon>Kitasatosporales</taxon>
        <taxon>Streptomycetaceae</taxon>
        <taxon>Streptomyces</taxon>
    </lineage>
</organism>
<dbReference type="EMBL" id="VCLA01000187">
    <property type="protein sequence ID" value="MQT04180.1"/>
    <property type="molecule type" value="Genomic_DNA"/>
</dbReference>
<evidence type="ECO:0000313" key="8">
    <source>
        <dbReference type="Proteomes" id="UP000419138"/>
    </source>
</evidence>
<gene>
    <name evidence="7" type="ORF">FF041_29650</name>
</gene>
<dbReference type="InterPro" id="IPR050411">
    <property type="entry name" value="AlphaKG_dependent_hydroxylases"/>
</dbReference>
<comment type="caution">
    <text evidence="7">The sequence shown here is derived from an EMBL/GenBank/DDBJ whole genome shotgun (WGS) entry which is preliminary data.</text>
</comment>
<proteinExistence type="predicted"/>
<evidence type="ECO:0000256" key="4">
    <source>
        <dbReference type="ARBA" id="ARBA00023194"/>
    </source>
</evidence>
<comment type="cofactor">
    <cofactor evidence="1">
        <name>Fe(2+)</name>
        <dbReference type="ChEBI" id="CHEBI:29033"/>
    </cofactor>
</comment>